<feature type="transmembrane region" description="Helical" evidence="7">
    <location>
        <begin position="210"/>
        <end position="233"/>
    </location>
</feature>
<evidence type="ECO:0000256" key="5">
    <source>
        <dbReference type="ARBA" id="ARBA00022989"/>
    </source>
</evidence>
<feature type="transmembrane region" description="Helical" evidence="7">
    <location>
        <begin position="285"/>
        <end position="307"/>
    </location>
</feature>
<evidence type="ECO:0000256" key="6">
    <source>
        <dbReference type="ARBA" id="ARBA00023136"/>
    </source>
</evidence>
<dbReference type="InterPro" id="IPR009457">
    <property type="entry name" value="THH1/TOM1/TOM3_dom"/>
</dbReference>
<evidence type="ECO:0000256" key="3">
    <source>
        <dbReference type="ARBA" id="ARBA00022554"/>
    </source>
</evidence>
<dbReference type="PANTHER" id="PTHR31142:SF4">
    <property type="entry name" value="OS01G0751300 PROTEIN"/>
    <property type="match status" value="1"/>
</dbReference>
<keyword evidence="4 7" id="KW-0812">Transmembrane</keyword>
<evidence type="ECO:0000313" key="10">
    <source>
        <dbReference type="Proteomes" id="UP000516437"/>
    </source>
</evidence>
<dbReference type="EMBL" id="RXIC02000020">
    <property type="protein sequence ID" value="KAB1221362.1"/>
    <property type="molecule type" value="Genomic_DNA"/>
</dbReference>
<evidence type="ECO:0000313" key="9">
    <source>
        <dbReference type="EMBL" id="KAB1221362.1"/>
    </source>
</evidence>
<dbReference type="PANTHER" id="PTHR31142">
    <property type="entry name" value="TOBAMOVIRUS MULTIPLICATION PROTEIN 1-LIKE ISOFORM X1"/>
    <property type="match status" value="1"/>
</dbReference>
<gene>
    <name evidence="9" type="ORF">CJ030_MR2G004062</name>
</gene>
<keyword evidence="6 7" id="KW-0472">Membrane</keyword>
<dbReference type="Proteomes" id="UP000516437">
    <property type="component" value="Chromosome 2"/>
</dbReference>
<evidence type="ECO:0000256" key="1">
    <source>
        <dbReference type="ARBA" id="ARBA00004128"/>
    </source>
</evidence>
<evidence type="ECO:0000256" key="2">
    <source>
        <dbReference type="ARBA" id="ARBA00006779"/>
    </source>
</evidence>
<dbReference type="Pfam" id="PF06454">
    <property type="entry name" value="THH1_TOM1-3_dom"/>
    <property type="match status" value="1"/>
</dbReference>
<organism evidence="9 10">
    <name type="scientific">Morella rubra</name>
    <name type="common">Chinese bayberry</name>
    <dbReference type="NCBI Taxonomy" id="262757"/>
    <lineage>
        <taxon>Eukaryota</taxon>
        <taxon>Viridiplantae</taxon>
        <taxon>Streptophyta</taxon>
        <taxon>Embryophyta</taxon>
        <taxon>Tracheophyta</taxon>
        <taxon>Spermatophyta</taxon>
        <taxon>Magnoliopsida</taxon>
        <taxon>eudicotyledons</taxon>
        <taxon>Gunneridae</taxon>
        <taxon>Pentapetalae</taxon>
        <taxon>rosids</taxon>
        <taxon>fabids</taxon>
        <taxon>Fagales</taxon>
        <taxon>Myricaceae</taxon>
        <taxon>Morella</taxon>
    </lineage>
</organism>
<name>A0A6A1W801_9ROSI</name>
<evidence type="ECO:0000256" key="7">
    <source>
        <dbReference type="SAM" id="Phobius"/>
    </source>
</evidence>
<keyword evidence="10" id="KW-1185">Reference proteome</keyword>
<dbReference type="AlphaFoldDB" id="A0A6A1W801"/>
<comment type="similarity">
    <text evidence="2">Belongs to the plant tobamovirus multiplication TOM1 protein family.</text>
</comment>
<protein>
    <submittedName>
        <fullName evidence="9">Tobamovirus multiplication protein 1</fullName>
    </submittedName>
</protein>
<comment type="subcellular location">
    <subcellularLocation>
        <location evidence="1">Vacuole membrane</location>
        <topology evidence="1">Multi-pass membrane protein</topology>
    </subcellularLocation>
</comment>
<feature type="transmembrane region" description="Helical" evidence="7">
    <location>
        <begin position="54"/>
        <end position="78"/>
    </location>
</feature>
<reference evidence="9 10" key="1">
    <citation type="journal article" date="2019" name="Plant Biotechnol. J.">
        <title>The red bayberry genome and genetic basis of sex determination.</title>
        <authorList>
            <person name="Jia H.M."/>
            <person name="Jia H.J."/>
            <person name="Cai Q.L."/>
            <person name="Wang Y."/>
            <person name="Zhao H.B."/>
            <person name="Yang W.F."/>
            <person name="Wang G.Y."/>
            <person name="Li Y.H."/>
            <person name="Zhan D.L."/>
            <person name="Shen Y.T."/>
            <person name="Niu Q.F."/>
            <person name="Chang L."/>
            <person name="Qiu J."/>
            <person name="Zhao L."/>
            <person name="Xie H.B."/>
            <person name="Fu W.Y."/>
            <person name="Jin J."/>
            <person name="Li X.W."/>
            <person name="Jiao Y."/>
            <person name="Zhou C.C."/>
            <person name="Tu T."/>
            <person name="Chai C.Y."/>
            <person name="Gao J.L."/>
            <person name="Fan L.J."/>
            <person name="van de Weg E."/>
            <person name="Wang J.Y."/>
            <person name="Gao Z.S."/>
        </authorList>
    </citation>
    <scope>NUCLEOTIDE SEQUENCE [LARGE SCALE GENOMIC DNA]</scope>
    <source>
        <tissue evidence="9">Leaves</tissue>
    </source>
</reference>
<feature type="transmembrane region" description="Helical" evidence="7">
    <location>
        <begin position="98"/>
        <end position="120"/>
    </location>
</feature>
<evidence type="ECO:0000259" key="8">
    <source>
        <dbReference type="Pfam" id="PF06454"/>
    </source>
</evidence>
<keyword evidence="5 7" id="KW-1133">Transmembrane helix</keyword>
<sequence>MLELRDGCSFPRLLVGVTVVLALVDAIIAVLAFYQTLMRLGKLPFEGGKRIRGIVPLQLAVAISVDRVLKHVVSFLVFQLRRIHLRNSQLAWTRQKVFHLMIGSSNMGEFIYFVLALAATCRDWPCWSNSCGFILMAIPKILFFAVFLLLLSFWVDLCHQANEEEDEYEESSYEEALLDKSLNKPGSSNTDGRRKCFPVRFGHLGSRQKIAILVTVLVFLAMVACALIMWIGIGNNPIDSAVVARVYVDFFSVAVLLLGGALACYGLLLCLKISKVRSERASSEMWKFAGLAVVSVFCFTSSSVVALLTDIPYLLELLASFAGDSVCSGAMKLFMDEKIVTWFLMAQLCSGKTYTNNSEHPAESDLALF</sequence>
<accession>A0A6A1W801</accession>
<feature type="transmembrane region" description="Helical" evidence="7">
    <location>
        <begin position="12"/>
        <end position="34"/>
    </location>
</feature>
<keyword evidence="3" id="KW-0926">Vacuole</keyword>
<evidence type="ECO:0000256" key="4">
    <source>
        <dbReference type="ARBA" id="ARBA00022692"/>
    </source>
</evidence>
<feature type="transmembrane region" description="Helical" evidence="7">
    <location>
        <begin position="132"/>
        <end position="155"/>
    </location>
</feature>
<proteinExistence type="inferred from homology"/>
<feature type="domain" description="THH1/TOM1/TOM3" evidence="8">
    <location>
        <begin position="72"/>
        <end position="163"/>
    </location>
</feature>
<dbReference type="InterPro" id="IPR040226">
    <property type="entry name" value="THH1/TOM1/TOM3"/>
</dbReference>
<dbReference type="OrthoDB" id="747122at2759"/>
<comment type="caution">
    <text evidence="9">The sequence shown here is derived from an EMBL/GenBank/DDBJ whole genome shotgun (WGS) entry which is preliminary data.</text>
</comment>
<dbReference type="GO" id="GO:0005774">
    <property type="term" value="C:vacuolar membrane"/>
    <property type="evidence" value="ECO:0007669"/>
    <property type="project" value="UniProtKB-SubCell"/>
</dbReference>
<feature type="transmembrane region" description="Helical" evidence="7">
    <location>
        <begin position="253"/>
        <end position="273"/>
    </location>
</feature>